<dbReference type="AlphaFoldDB" id="A1AS62"/>
<accession>A1AS62</accession>
<proteinExistence type="predicted"/>
<organism evidence="1 2">
    <name type="scientific">Pelobacter propionicus (strain DSM 2379 / NBRC 103807 / OttBd1)</name>
    <dbReference type="NCBI Taxonomy" id="338966"/>
    <lineage>
        <taxon>Bacteria</taxon>
        <taxon>Pseudomonadati</taxon>
        <taxon>Thermodesulfobacteriota</taxon>
        <taxon>Desulfuromonadia</taxon>
        <taxon>Desulfuromonadales</taxon>
        <taxon>Desulfuromonadaceae</taxon>
        <taxon>Pelobacter</taxon>
    </lineage>
</organism>
<dbReference type="HOGENOM" id="CLU_2602916_0_0_7"/>
<reference evidence="1 2" key="1">
    <citation type="submission" date="2006-10" db="EMBL/GenBank/DDBJ databases">
        <title>Complete sequence of chromosome of Pelobacter propionicus DSM 2379.</title>
        <authorList>
            <consortium name="US DOE Joint Genome Institute"/>
            <person name="Copeland A."/>
            <person name="Lucas S."/>
            <person name="Lapidus A."/>
            <person name="Barry K."/>
            <person name="Detter J.C."/>
            <person name="Glavina del Rio T."/>
            <person name="Hammon N."/>
            <person name="Israni S."/>
            <person name="Dalin E."/>
            <person name="Tice H."/>
            <person name="Pitluck S."/>
            <person name="Saunders E."/>
            <person name="Brettin T."/>
            <person name="Bruce D."/>
            <person name="Han C."/>
            <person name="Tapia R."/>
            <person name="Schmutz J."/>
            <person name="Larimer F."/>
            <person name="Land M."/>
            <person name="Hauser L."/>
            <person name="Kyrpides N."/>
            <person name="Kim E."/>
            <person name="Lovley D."/>
            <person name="Richardson P."/>
        </authorList>
    </citation>
    <scope>NUCLEOTIDE SEQUENCE [LARGE SCALE GENOMIC DNA]</scope>
    <source>
        <strain evidence="2">DSM 2379 / NBRC 103807 / OttBd1</strain>
    </source>
</reference>
<protein>
    <submittedName>
        <fullName evidence="1">Uncharacterized protein</fullName>
    </submittedName>
</protein>
<sequence>MESNMAMRRASPYFFVDKIYILSPSLRFFLPLPKNVSETGLTCRETCIIAANSFVEPVPRENAPHDGGQSLPCKAAVAW</sequence>
<gene>
    <name evidence="1" type="ordered locus">Ppro_2578</name>
</gene>
<dbReference type="KEGG" id="ppd:Ppro_2578"/>
<dbReference type="EMBL" id="CP000482">
    <property type="protein sequence ID" value="ABL00183.1"/>
    <property type="molecule type" value="Genomic_DNA"/>
</dbReference>
<name>A1AS62_PELPD</name>
<dbReference type="STRING" id="338966.Ppro_2578"/>
<evidence type="ECO:0000313" key="1">
    <source>
        <dbReference type="EMBL" id="ABL00183.1"/>
    </source>
</evidence>
<dbReference type="Proteomes" id="UP000006732">
    <property type="component" value="Chromosome"/>
</dbReference>
<keyword evidence="2" id="KW-1185">Reference proteome</keyword>
<evidence type="ECO:0000313" key="2">
    <source>
        <dbReference type="Proteomes" id="UP000006732"/>
    </source>
</evidence>